<keyword evidence="4" id="KW-1185">Reference proteome</keyword>
<dbReference type="SUPFAM" id="SSF50494">
    <property type="entry name" value="Trypsin-like serine proteases"/>
    <property type="match status" value="1"/>
</dbReference>
<accession>A0A1I2HZC6</accession>
<dbReference type="STRING" id="54.SAMN02745121_08249"/>
<feature type="chain" id="PRO_5011664208" evidence="2">
    <location>
        <begin position="21"/>
        <end position="515"/>
    </location>
</feature>
<evidence type="ECO:0000256" key="1">
    <source>
        <dbReference type="ARBA" id="ARBA00022729"/>
    </source>
</evidence>
<dbReference type="InterPro" id="IPR043504">
    <property type="entry name" value="Peptidase_S1_PA_chymotrypsin"/>
</dbReference>
<dbReference type="Proteomes" id="UP000199400">
    <property type="component" value="Unassembled WGS sequence"/>
</dbReference>
<evidence type="ECO:0000256" key="2">
    <source>
        <dbReference type="SAM" id="SignalP"/>
    </source>
</evidence>
<gene>
    <name evidence="3" type="ORF">SAMN02745121_08249</name>
</gene>
<name>A0A1I2HZC6_9BACT</name>
<feature type="signal peptide" evidence="2">
    <location>
        <begin position="1"/>
        <end position="20"/>
    </location>
</feature>
<protein>
    <submittedName>
        <fullName evidence="3">V8-like Glu-specific endopeptidase</fullName>
    </submittedName>
</protein>
<reference evidence="4" key="1">
    <citation type="submission" date="2016-10" db="EMBL/GenBank/DDBJ databases">
        <authorList>
            <person name="Varghese N."/>
            <person name="Submissions S."/>
        </authorList>
    </citation>
    <scope>NUCLEOTIDE SEQUENCE [LARGE SCALE GENOMIC DNA]</scope>
    <source>
        <strain evidence="4">ATCC 25963</strain>
    </source>
</reference>
<dbReference type="PANTHER" id="PTHR15462">
    <property type="entry name" value="SERINE PROTEASE"/>
    <property type="match status" value="1"/>
</dbReference>
<dbReference type="Gene3D" id="2.40.10.10">
    <property type="entry name" value="Trypsin-like serine proteases"/>
    <property type="match status" value="2"/>
</dbReference>
<sequence>MKTMMGLWATALATCAVLQASCIDEPIDAEERALGDDDDDALEVAAAQPRAARLREALAIAAMRSSEAATEAQILDLIDEADDYSEAALLARVAGGAFAGAVPPIPQEFIDEIGPGAADVYVFESWNVIHSEAVSERLRLLREARDAWLETLSDADFAAYASQAETEHEGRRRDLALELGRAFDARPDIAVVEASDGSIWRRKQVIATLTNAAPRGGEPGGGPLSQEDLELAQLGEPDILLSPPPGAVKLSAKPLGPVRQINGSDQRDLRSAFNGHTLASSVWGPQMLLTGVNADVDPPNGVPIDVRCSGTKISERIVASVGHCLFRDGAWNDTRRLVPIADGIADSQLGTDPSPEGTTTSQNRHVRSTWFDHEWANHDFGVLVLFDTSAFRCWWWHGWQENTSGLTQDNVFIYGYPGEGQPCAASPRGDGACWGSLYGAGGSVQTEGAYRFHYYIDTQPGQSGAGVYKTSASGRSLVGSHRGEYGCCMNDASRFNGNNTDVIQGAQADNPATPC</sequence>
<dbReference type="InterPro" id="IPR009003">
    <property type="entry name" value="Peptidase_S1_PA"/>
</dbReference>
<evidence type="ECO:0000313" key="3">
    <source>
        <dbReference type="EMBL" id="SFF33986.1"/>
    </source>
</evidence>
<dbReference type="PANTHER" id="PTHR15462:SF8">
    <property type="entry name" value="SERINE PROTEASE"/>
    <property type="match status" value="1"/>
</dbReference>
<proteinExistence type="predicted"/>
<evidence type="ECO:0000313" key="4">
    <source>
        <dbReference type="Proteomes" id="UP000199400"/>
    </source>
</evidence>
<organism evidence="3 4">
    <name type="scientific">Nannocystis exedens</name>
    <dbReference type="NCBI Taxonomy" id="54"/>
    <lineage>
        <taxon>Bacteria</taxon>
        <taxon>Pseudomonadati</taxon>
        <taxon>Myxococcota</taxon>
        <taxon>Polyangia</taxon>
        <taxon>Nannocystales</taxon>
        <taxon>Nannocystaceae</taxon>
        <taxon>Nannocystis</taxon>
    </lineage>
</organism>
<dbReference type="InterPro" id="IPR050966">
    <property type="entry name" value="Glutamyl_endopeptidase"/>
</dbReference>
<keyword evidence="1 2" id="KW-0732">Signal</keyword>
<dbReference type="EMBL" id="FOMX01000049">
    <property type="protein sequence ID" value="SFF33986.1"/>
    <property type="molecule type" value="Genomic_DNA"/>
</dbReference>
<dbReference type="AlphaFoldDB" id="A0A1I2HZC6"/>